<keyword evidence="1 2" id="KW-0732">Signal</keyword>
<name>A0ABD3EDE5_9LAMI</name>
<reference evidence="5" key="1">
    <citation type="journal article" date="2024" name="IScience">
        <title>Strigolactones Initiate the Formation of Haustorium-like Structures in Castilleja.</title>
        <authorList>
            <person name="Buerger M."/>
            <person name="Peterson D."/>
            <person name="Chory J."/>
        </authorList>
    </citation>
    <scope>NUCLEOTIDE SEQUENCE [LARGE SCALE GENOMIC DNA]</scope>
</reference>
<dbReference type="InterPro" id="IPR035513">
    <property type="entry name" value="Invertase/methylesterase_inhib"/>
</dbReference>
<dbReference type="SUPFAM" id="SSF101148">
    <property type="entry name" value="Plant invertase/pectin methylesterase inhibitor"/>
    <property type="match status" value="1"/>
</dbReference>
<feature type="domain" description="Pectinesterase inhibitor" evidence="3">
    <location>
        <begin position="25"/>
        <end position="187"/>
    </location>
</feature>
<protein>
    <recommendedName>
        <fullName evidence="3">Pectinesterase inhibitor domain-containing protein</fullName>
    </recommendedName>
</protein>
<gene>
    <name evidence="4" type="ORF">CASFOL_002019</name>
</gene>
<evidence type="ECO:0000313" key="5">
    <source>
        <dbReference type="Proteomes" id="UP001632038"/>
    </source>
</evidence>
<dbReference type="SMART" id="SM00856">
    <property type="entry name" value="PMEI"/>
    <property type="match status" value="1"/>
</dbReference>
<dbReference type="PANTHER" id="PTHR31080:SF296">
    <property type="entry name" value="OS05G0360900 PROTEIN"/>
    <property type="match status" value="1"/>
</dbReference>
<evidence type="ECO:0000259" key="3">
    <source>
        <dbReference type="SMART" id="SM00856"/>
    </source>
</evidence>
<dbReference type="Pfam" id="PF04043">
    <property type="entry name" value="PMEI"/>
    <property type="match status" value="1"/>
</dbReference>
<keyword evidence="5" id="KW-1185">Reference proteome</keyword>
<accession>A0ABD3EDE5</accession>
<sequence length="196" mass="21709">MSRLNTTLKLSLIIFFSFLLYAPPIFSTTINEWCNVTLYKSLCFESLSPYAWYINKNPTQRQVCKLALALSLKHTKYTHKLVTQNVNSLAKSSSKNTSEYLGECSTLVANSVDILNGSLSVLSNSGSPGSENYKMRINNVQHFVSTALTNAAECKDSLANTYIGNARNVLKKEVKYVSVLTSNALAICNKLAPNYD</sequence>
<organism evidence="4 5">
    <name type="scientific">Castilleja foliolosa</name>
    <dbReference type="NCBI Taxonomy" id="1961234"/>
    <lineage>
        <taxon>Eukaryota</taxon>
        <taxon>Viridiplantae</taxon>
        <taxon>Streptophyta</taxon>
        <taxon>Embryophyta</taxon>
        <taxon>Tracheophyta</taxon>
        <taxon>Spermatophyta</taxon>
        <taxon>Magnoliopsida</taxon>
        <taxon>eudicotyledons</taxon>
        <taxon>Gunneridae</taxon>
        <taxon>Pentapetalae</taxon>
        <taxon>asterids</taxon>
        <taxon>lamiids</taxon>
        <taxon>Lamiales</taxon>
        <taxon>Orobanchaceae</taxon>
        <taxon>Pedicularideae</taxon>
        <taxon>Castillejinae</taxon>
        <taxon>Castilleja</taxon>
    </lineage>
</organism>
<dbReference type="EMBL" id="JAVIJP010000005">
    <property type="protein sequence ID" value="KAL3652338.1"/>
    <property type="molecule type" value="Genomic_DNA"/>
</dbReference>
<dbReference type="InterPro" id="IPR006501">
    <property type="entry name" value="Pectinesterase_inhib_dom"/>
</dbReference>
<dbReference type="Proteomes" id="UP001632038">
    <property type="component" value="Unassembled WGS sequence"/>
</dbReference>
<proteinExistence type="predicted"/>
<dbReference type="AlphaFoldDB" id="A0ABD3EDE5"/>
<feature type="chain" id="PRO_5044872950" description="Pectinesterase inhibitor domain-containing protein" evidence="2">
    <location>
        <begin position="28"/>
        <end position="196"/>
    </location>
</feature>
<comment type="caution">
    <text evidence="4">The sequence shown here is derived from an EMBL/GenBank/DDBJ whole genome shotgun (WGS) entry which is preliminary data.</text>
</comment>
<evidence type="ECO:0000313" key="4">
    <source>
        <dbReference type="EMBL" id="KAL3652338.1"/>
    </source>
</evidence>
<feature type="signal peptide" evidence="2">
    <location>
        <begin position="1"/>
        <end position="27"/>
    </location>
</feature>
<dbReference type="InterPro" id="IPR051955">
    <property type="entry name" value="PME_Inhibitor"/>
</dbReference>
<dbReference type="PANTHER" id="PTHR31080">
    <property type="entry name" value="PECTINESTERASE INHIBITOR-LIKE"/>
    <property type="match status" value="1"/>
</dbReference>
<evidence type="ECO:0000256" key="2">
    <source>
        <dbReference type="SAM" id="SignalP"/>
    </source>
</evidence>
<dbReference type="NCBIfam" id="TIGR01614">
    <property type="entry name" value="PME_inhib"/>
    <property type="match status" value="1"/>
</dbReference>
<dbReference type="Gene3D" id="1.20.140.40">
    <property type="entry name" value="Invertase/pectin methylesterase inhibitor family protein"/>
    <property type="match status" value="1"/>
</dbReference>
<dbReference type="CDD" id="cd15798">
    <property type="entry name" value="PMEI-like_3"/>
    <property type="match status" value="1"/>
</dbReference>
<evidence type="ECO:0000256" key="1">
    <source>
        <dbReference type="ARBA" id="ARBA00022729"/>
    </source>
</evidence>